<dbReference type="EMBL" id="CAJVCH010017897">
    <property type="protein sequence ID" value="CAG7684005.1"/>
    <property type="molecule type" value="Genomic_DNA"/>
</dbReference>
<reference evidence="1" key="1">
    <citation type="submission" date="2021-06" db="EMBL/GenBank/DDBJ databases">
        <authorList>
            <person name="Hodson N. C."/>
            <person name="Mongue J. A."/>
            <person name="Jaron S. K."/>
        </authorList>
    </citation>
    <scope>NUCLEOTIDE SEQUENCE</scope>
</reference>
<keyword evidence="2" id="KW-1185">Reference proteome</keyword>
<sequence>RFQTCSSRIF</sequence>
<feature type="non-terminal residue" evidence="1">
    <location>
        <position position="1"/>
    </location>
</feature>
<proteinExistence type="predicted"/>
<accession>A0A8J2NTC2</accession>
<comment type="caution">
    <text evidence="1">The sequence shown here is derived from an EMBL/GenBank/DDBJ whole genome shotgun (WGS) entry which is preliminary data.</text>
</comment>
<organism evidence="1 2">
    <name type="scientific">Allacma fusca</name>
    <dbReference type="NCBI Taxonomy" id="39272"/>
    <lineage>
        <taxon>Eukaryota</taxon>
        <taxon>Metazoa</taxon>
        <taxon>Ecdysozoa</taxon>
        <taxon>Arthropoda</taxon>
        <taxon>Hexapoda</taxon>
        <taxon>Collembola</taxon>
        <taxon>Symphypleona</taxon>
        <taxon>Sminthuridae</taxon>
        <taxon>Allacma</taxon>
    </lineage>
</organism>
<name>A0A8J2NTC2_9HEXA</name>
<dbReference type="Proteomes" id="UP000708208">
    <property type="component" value="Unassembled WGS sequence"/>
</dbReference>
<gene>
    <name evidence="1" type="ORF">AFUS01_LOCUS3041</name>
</gene>
<evidence type="ECO:0000313" key="2">
    <source>
        <dbReference type="Proteomes" id="UP000708208"/>
    </source>
</evidence>
<evidence type="ECO:0000313" key="1">
    <source>
        <dbReference type="EMBL" id="CAG7684005.1"/>
    </source>
</evidence>
<protein>
    <submittedName>
        <fullName evidence="1">Uncharacterized protein</fullName>
    </submittedName>
</protein>